<dbReference type="GO" id="GO:0046872">
    <property type="term" value="F:metal ion binding"/>
    <property type="evidence" value="ECO:0007669"/>
    <property type="project" value="UniProtKB-KW"/>
</dbReference>
<evidence type="ECO:0008006" key="6">
    <source>
        <dbReference type="Google" id="ProtNLM"/>
    </source>
</evidence>
<feature type="chain" id="PRO_5035727333" description="Secreted RxLR effector peptide protein" evidence="3">
    <location>
        <begin position="28"/>
        <end position="339"/>
    </location>
</feature>
<evidence type="ECO:0000256" key="2">
    <source>
        <dbReference type="ARBA" id="ARBA00022801"/>
    </source>
</evidence>
<evidence type="ECO:0000313" key="4">
    <source>
        <dbReference type="EMBL" id="KAF4146127.1"/>
    </source>
</evidence>
<dbReference type="Gene3D" id="3.90.79.10">
    <property type="entry name" value="Nucleoside Triphosphate Pyrophosphohydrolase"/>
    <property type="match status" value="1"/>
</dbReference>
<comment type="caution">
    <text evidence="4">The sequence shown here is derived from an EMBL/GenBank/DDBJ whole genome shotgun (WGS) entry which is preliminary data.</text>
</comment>
<dbReference type="EMBL" id="JAACNO010000644">
    <property type="protein sequence ID" value="KAF4146127.1"/>
    <property type="molecule type" value="Genomic_DNA"/>
</dbReference>
<dbReference type="AlphaFoldDB" id="A0A8S9V239"/>
<keyword evidence="1" id="KW-0479">Metal-binding</keyword>
<gene>
    <name evidence="4" type="ORF">GN958_ATG04602</name>
</gene>
<reference evidence="4" key="1">
    <citation type="submission" date="2020-03" db="EMBL/GenBank/DDBJ databases">
        <title>Hybrid Assembly of Korean Phytophthora infestans isolates.</title>
        <authorList>
            <person name="Prokchorchik M."/>
            <person name="Lee Y."/>
            <person name="Seo J."/>
            <person name="Cho J.-H."/>
            <person name="Park Y.-E."/>
            <person name="Jang D.-C."/>
            <person name="Im J.-S."/>
            <person name="Choi J.-G."/>
            <person name="Park H.-J."/>
            <person name="Lee G.-B."/>
            <person name="Lee Y.-G."/>
            <person name="Hong S.-Y."/>
            <person name="Cho K."/>
            <person name="Sohn K.H."/>
        </authorList>
    </citation>
    <scope>NUCLEOTIDE SEQUENCE</scope>
    <source>
        <strain evidence="4">KR_2_A2</strain>
    </source>
</reference>
<accession>A0A8S9V239</accession>
<proteinExistence type="predicted"/>
<sequence>MSRYSMMLLLRLAVLITFGLSCAVALATDSNNVVKSNPTIKDTQALRFLRRYAFDEEANRENEDEERGIGVSKQLDDVLLKADEVIGISKNVVRKVGGALIKNSRETDEYLRLTRALSGKYPTAKELGLSTLRQLKKIEAVRKKDIEKGIDVSKAATDGMHRDIKLVDGIKRVPDKYMGAHVGRDQQRFTEADTRSLAAGVVTRTNKKGEQKILLVSSSKPTKYEFMISKGVRKKTRVLKWQRCVRSLKKEGYVKANILHDLGTFELKDGKVAKAFLMKSDTIYDDWAESLRYRLWVSYDDAIKLLKNCEQMVAMVKKAKAMAKTDPNPNFSKFKLDIK</sequence>
<dbReference type="PANTHER" id="PTHR12629:SF0">
    <property type="entry name" value="DIPHOSPHOINOSITOL-POLYPHOSPHATE DIPHOSPHATASE"/>
    <property type="match status" value="1"/>
</dbReference>
<evidence type="ECO:0000256" key="3">
    <source>
        <dbReference type="SAM" id="SignalP"/>
    </source>
</evidence>
<keyword evidence="2" id="KW-0378">Hydrolase</keyword>
<feature type="signal peptide" evidence="3">
    <location>
        <begin position="1"/>
        <end position="27"/>
    </location>
</feature>
<dbReference type="PANTHER" id="PTHR12629">
    <property type="entry name" value="DIPHOSPHOINOSITOL POLYPHOSPHATE PHOSPHOHYDROLASE"/>
    <property type="match status" value="1"/>
</dbReference>
<dbReference type="GO" id="GO:0005634">
    <property type="term" value="C:nucleus"/>
    <property type="evidence" value="ECO:0007669"/>
    <property type="project" value="TreeGrafter"/>
</dbReference>
<keyword evidence="3" id="KW-0732">Signal</keyword>
<dbReference type="PROSITE" id="PS51257">
    <property type="entry name" value="PROKAR_LIPOPROTEIN"/>
    <property type="match status" value="1"/>
</dbReference>
<evidence type="ECO:0000313" key="5">
    <source>
        <dbReference type="Proteomes" id="UP000704712"/>
    </source>
</evidence>
<protein>
    <recommendedName>
        <fullName evidence="6">Secreted RxLR effector peptide protein</fullName>
    </recommendedName>
</protein>
<organism evidence="4 5">
    <name type="scientific">Phytophthora infestans</name>
    <name type="common">Potato late blight agent</name>
    <name type="synonym">Botrytis infestans</name>
    <dbReference type="NCBI Taxonomy" id="4787"/>
    <lineage>
        <taxon>Eukaryota</taxon>
        <taxon>Sar</taxon>
        <taxon>Stramenopiles</taxon>
        <taxon>Oomycota</taxon>
        <taxon>Peronosporomycetes</taxon>
        <taxon>Peronosporales</taxon>
        <taxon>Peronosporaceae</taxon>
        <taxon>Phytophthora</taxon>
    </lineage>
</organism>
<dbReference type="GO" id="GO:0005737">
    <property type="term" value="C:cytoplasm"/>
    <property type="evidence" value="ECO:0007669"/>
    <property type="project" value="TreeGrafter"/>
</dbReference>
<dbReference type="Proteomes" id="UP000704712">
    <property type="component" value="Unassembled WGS sequence"/>
</dbReference>
<evidence type="ECO:0000256" key="1">
    <source>
        <dbReference type="ARBA" id="ARBA00022723"/>
    </source>
</evidence>
<name>A0A8S9V239_PHYIN</name>
<dbReference type="GO" id="GO:0016787">
    <property type="term" value="F:hydrolase activity"/>
    <property type="evidence" value="ECO:0007669"/>
    <property type="project" value="UniProtKB-KW"/>
</dbReference>